<dbReference type="Proteomes" id="UP000199051">
    <property type="component" value="Unassembled WGS sequence"/>
</dbReference>
<keyword evidence="1" id="KW-0547">Nucleotide-binding</keyword>
<accession>A0A1H9X734</accession>
<evidence type="ECO:0000313" key="1">
    <source>
        <dbReference type="EMBL" id="SES41996.1"/>
    </source>
</evidence>
<evidence type="ECO:0000313" key="2">
    <source>
        <dbReference type="Proteomes" id="UP000199051"/>
    </source>
</evidence>
<protein>
    <submittedName>
        <fullName evidence="1">Putative ABC transport system ATP-binding protein</fullName>
    </submittedName>
</protein>
<dbReference type="Gene3D" id="3.40.50.300">
    <property type="entry name" value="P-loop containing nucleotide triphosphate hydrolases"/>
    <property type="match status" value="1"/>
</dbReference>
<reference evidence="2" key="1">
    <citation type="submission" date="2016-10" db="EMBL/GenBank/DDBJ databases">
        <authorList>
            <person name="Varghese N."/>
            <person name="Submissions S."/>
        </authorList>
    </citation>
    <scope>NUCLEOTIDE SEQUENCE [LARGE SCALE GENOMIC DNA]</scope>
    <source>
        <strain evidence="2">DSM 44260</strain>
    </source>
</reference>
<dbReference type="GO" id="GO:0005524">
    <property type="term" value="F:ATP binding"/>
    <property type="evidence" value="ECO:0007669"/>
    <property type="project" value="UniProtKB-KW"/>
</dbReference>
<proteinExistence type="predicted"/>
<keyword evidence="1" id="KW-0067">ATP-binding</keyword>
<sequence>MLSDPLSALDAVTEDQVAASFTALRRQEGGATLVLTTSPQLLARCDQVVHIADDGTVRTASHTRLMNVPEYASAVSR</sequence>
<dbReference type="AlphaFoldDB" id="A0A1H9X734"/>
<dbReference type="SUPFAM" id="SSF52540">
    <property type="entry name" value="P-loop containing nucleoside triphosphate hydrolases"/>
    <property type="match status" value="1"/>
</dbReference>
<gene>
    <name evidence="1" type="ORF">SAMN04487818_11387</name>
</gene>
<keyword evidence="2" id="KW-1185">Reference proteome</keyword>
<name>A0A1H9X734_9PSEU</name>
<organism evidence="1 2">
    <name type="scientific">Actinokineospora terrae</name>
    <dbReference type="NCBI Taxonomy" id="155974"/>
    <lineage>
        <taxon>Bacteria</taxon>
        <taxon>Bacillati</taxon>
        <taxon>Actinomycetota</taxon>
        <taxon>Actinomycetes</taxon>
        <taxon>Pseudonocardiales</taxon>
        <taxon>Pseudonocardiaceae</taxon>
        <taxon>Actinokineospora</taxon>
    </lineage>
</organism>
<dbReference type="InterPro" id="IPR027417">
    <property type="entry name" value="P-loop_NTPase"/>
</dbReference>
<dbReference type="EMBL" id="FOGI01000013">
    <property type="protein sequence ID" value="SES41996.1"/>
    <property type="molecule type" value="Genomic_DNA"/>
</dbReference>
<dbReference type="STRING" id="155974.SAMN04487818_11387"/>